<dbReference type="Gene3D" id="3.40.50.300">
    <property type="entry name" value="P-loop containing nucleotide triphosphate hydrolases"/>
    <property type="match status" value="1"/>
</dbReference>
<comment type="caution">
    <text evidence="6">The sequence shown here is derived from an EMBL/GenBank/DDBJ whole genome shotgun (WGS) entry which is preliminary data.</text>
</comment>
<gene>
    <name evidence="6" type="ORF">G1H10_17990</name>
</gene>
<keyword evidence="1 3" id="KW-0547">Nucleotide-binding</keyword>
<sequence length="477" mass="51556">MRVKWAADQVAGDEYDVPRRPGDDDSLVVSLGKGLGLLLLLVPWYGLRHPGTTVVLVATVWLWASHGLAALLAAYAALTIALAAWSFWHRSSFTRFVANPFRSRVRGAWVYRRRWRSAMHLCELSKGWGAERYAPHVIRVRCDAFADRVRVKLLPGQCPSDLDGKTEALASTFGALGCRVQVDKPGVVWLVFTRRDPLVDVVPALEPAASVDLTGVAVGTRDDGQPWSVGLQSTHVLVAGETGAGKGSVVWSVLRGVAPAIRDGYVQAWVADPKGGMELAPGRALFSRFTHEPEPMVALVEQAAELVTERANRLRGIARQHTPTPVEPFVLLVVDELAYLTAYLPERDLSKRLASALSVVLSQGRAVGVSVLAAVQDPRKDIVAMRDLFPVRIALRLTEASQVGMVLGDGARDRGARCDQIPASMPGTGYVLIDGQREPVRVRAAYVSDDDIAATCRTYPAPATGLGASMVEGEVLP</sequence>
<keyword evidence="2 3" id="KW-0067">ATP-binding</keyword>
<dbReference type="Proteomes" id="UP000475214">
    <property type="component" value="Unassembled WGS sequence"/>
</dbReference>
<feature type="transmembrane region" description="Helical" evidence="4">
    <location>
        <begin position="67"/>
        <end position="88"/>
    </location>
</feature>
<dbReference type="SUPFAM" id="SSF52540">
    <property type="entry name" value="P-loop containing nucleoside triphosphate hydrolases"/>
    <property type="match status" value="1"/>
</dbReference>
<dbReference type="PROSITE" id="PS50901">
    <property type="entry name" value="FTSK"/>
    <property type="match status" value="1"/>
</dbReference>
<proteinExistence type="predicted"/>
<keyword evidence="4" id="KW-0472">Membrane</keyword>
<feature type="binding site" evidence="3">
    <location>
        <begin position="240"/>
        <end position="247"/>
    </location>
    <ligand>
        <name>ATP</name>
        <dbReference type="ChEBI" id="CHEBI:30616"/>
    </ligand>
</feature>
<name>A0A6L9SAE3_9ACTN</name>
<reference evidence="6 7" key="1">
    <citation type="submission" date="2020-02" db="EMBL/GenBank/DDBJ databases">
        <authorList>
            <person name="Li X.-J."/>
            <person name="Han X.-M."/>
        </authorList>
    </citation>
    <scope>NUCLEOTIDE SEQUENCE [LARGE SCALE GENOMIC DNA]</scope>
    <source>
        <strain evidence="6 7">CCTCC AB 2017055</strain>
    </source>
</reference>
<dbReference type="InterPro" id="IPR050206">
    <property type="entry name" value="FtsK/SpoIIIE/SftA"/>
</dbReference>
<evidence type="ECO:0000256" key="3">
    <source>
        <dbReference type="PROSITE-ProRule" id="PRU00289"/>
    </source>
</evidence>
<protein>
    <submittedName>
        <fullName evidence="6">Cell division protein FtsK</fullName>
    </submittedName>
</protein>
<dbReference type="PANTHER" id="PTHR22683">
    <property type="entry name" value="SPORULATION PROTEIN RELATED"/>
    <property type="match status" value="1"/>
</dbReference>
<keyword evidence="6" id="KW-0131">Cell cycle</keyword>
<accession>A0A6L9SAE3</accession>
<dbReference type="GO" id="GO:0005524">
    <property type="term" value="F:ATP binding"/>
    <property type="evidence" value="ECO:0007669"/>
    <property type="project" value="UniProtKB-UniRule"/>
</dbReference>
<dbReference type="AlphaFoldDB" id="A0A6L9SAE3"/>
<dbReference type="InterPro" id="IPR002543">
    <property type="entry name" value="FtsK_dom"/>
</dbReference>
<feature type="transmembrane region" description="Helical" evidence="4">
    <location>
        <begin position="27"/>
        <end position="47"/>
    </location>
</feature>
<dbReference type="EMBL" id="JAAGOA010000012">
    <property type="protein sequence ID" value="NEE02069.1"/>
    <property type="molecule type" value="Genomic_DNA"/>
</dbReference>
<evidence type="ECO:0000256" key="1">
    <source>
        <dbReference type="ARBA" id="ARBA00022741"/>
    </source>
</evidence>
<organism evidence="6 7">
    <name type="scientific">Phytoactinopolyspora halotolerans</name>
    <dbReference type="NCBI Taxonomy" id="1981512"/>
    <lineage>
        <taxon>Bacteria</taxon>
        <taxon>Bacillati</taxon>
        <taxon>Actinomycetota</taxon>
        <taxon>Actinomycetes</taxon>
        <taxon>Jiangellales</taxon>
        <taxon>Jiangellaceae</taxon>
        <taxon>Phytoactinopolyspora</taxon>
    </lineage>
</organism>
<feature type="domain" description="FtsK" evidence="5">
    <location>
        <begin position="224"/>
        <end position="404"/>
    </location>
</feature>
<keyword evidence="6" id="KW-0132">Cell division</keyword>
<dbReference type="PANTHER" id="PTHR22683:SF41">
    <property type="entry name" value="DNA TRANSLOCASE FTSK"/>
    <property type="match status" value="1"/>
</dbReference>
<evidence type="ECO:0000256" key="4">
    <source>
        <dbReference type="SAM" id="Phobius"/>
    </source>
</evidence>
<dbReference type="RefSeq" id="WP_163740282.1">
    <property type="nucleotide sequence ID" value="NZ_JAAGOA010000012.1"/>
</dbReference>
<keyword evidence="7" id="KW-1185">Reference proteome</keyword>
<dbReference type="GO" id="GO:0051301">
    <property type="term" value="P:cell division"/>
    <property type="evidence" value="ECO:0007669"/>
    <property type="project" value="UniProtKB-KW"/>
</dbReference>
<keyword evidence="4" id="KW-1133">Transmembrane helix</keyword>
<evidence type="ECO:0000259" key="5">
    <source>
        <dbReference type="PROSITE" id="PS50901"/>
    </source>
</evidence>
<keyword evidence="4" id="KW-0812">Transmembrane</keyword>
<evidence type="ECO:0000313" key="6">
    <source>
        <dbReference type="EMBL" id="NEE02069.1"/>
    </source>
</evidence>
<evidence type="ECO:0000256" key="2">
    <source>
        <dbReference type="ARBA" id="ARBA00022840"/>
    </source>
</evidence>
<evidence type="ECO:0000313" key="7">
    <source>
        <dbReference type="Proteomes" id="UP000475214"/>
    </source>
</evidence>
<dbReference type="GO" id="GO:0003677">
    <property type="term" value="F:DNA binding"/>
    <property type="evidence" value="ECO:0007669"/>
    <property type="project" value="InterPro"/>
</dbReference>
<dbReference type="InterPro" id="IPR027417">
    <property type="entry name" value="P-loop_NTPase"/>
</dbReference>